<comment type="caution">
    <text evidence="1">The sequence shown here is derived from an EMBL/GenBank/DDBJ whole genome shotgun (WGS) entry which is preliminary data.</text>
</comment>
<gene>
    <name evidence="1" type="ORF">ALP84_02557</name>
</gene>
<dbReference type="RefSeq" id="WP_122320474.1">
    <property type="nucleotide sequence ID" value="NZ_RBRY01000029.1"/>
</dbReference>
<evidence type="ECO:0000313" key="1">
    <source>
        <dbReference type="EMBL" id="RMR61870.1"/>
    </source>
</evidence>
<dbReference type="CDD" id="cd00085">
    <property type="entry name" value="HNHc"/>
    <property type="match status" value="1"/>
</dbReference>
<protein>
    <recommendedName>
        <fullName evidence="3">HNH nuclease domain-containing protein</fullName>
    </recommendedName>
</protein>
<dbReference type="Gene3D" id="1.10.30.50">
    <property type="match status" value="1"/>
</dbReference>
<reference evidence="1 2" key="1">
    <citation type="submission" date="2018-08" db="EMBL/GenBank/DDBJ databases">
        <title>Recombination of ecologically and evolutionarily significant loci maintains genetic cohesion in the Pseudomonas syringae species complex.</title>
        <authorList>
            <person name="Dillon M."/>
            <person name="Thakur S."/>
            <person name="Almeida R.N.D."/>
            <person name="Weir B.S."/>
            <person name="Guttman D.S."/>
        </authorList>
    </citation>
    <scope>NUCLEOTIDE SEQUENCE [LARGE SCALE GENOMIC DNA]</scope>
    <source>
        <strain evidence="1 2">ICMP 6917</strain>
    </source>
</reference>
<dbReference type="AlphaFoldDB" id="A0A3M4WCP6"/>
<accession>A0A3M4WCP6</accession>
<proteinExistence type="predicted"/>
<dbReference type="InterPro" id="IPR003615">
    <property type="entry name" value="HNH_nuc"/>
</dbReference>
<organism evidence="1 2">
    <name type="scientific">Pseudomonas cichorii</name>
    <dbReference type="NCBI Taxonomy" id="36746"/>
    <lineage>
        <taxon>Bacteria</taxon>
        <taxon>Pseudomonadati</taxon>
        <taxon>Pseudomonadota</taxon>
        <taxon>Gammaproteobacteria</taxon>
        <taxon>Pseudomonadales</taxon>
        <taxon>Pseudomonadaceae</taxon>
        <taxon>Pseudomonas</taxon>
    </lineage>
</organism>
<sequence>MPTFIKRRTQPCDDLKAISVFISEKQLKWEILRKEYHNLEVMFANYLEAVEFPSQHIARRRYSTDAADAFYFLYDSKATCLAHIDEFRSTAARKLGGCPYCGLPENITLDHYLPRKRKAFPEFSILSSNLVPACSGCQNKKGHSYATHKKKLVTRAARFKPKLRATRATRQNCYSSPAQAKQTNRALPFRILHPYIDSFLMYPVIRVIPDKKPGTFQVRARGGLEKSKRAQLDLHLKKLDVSTRSGRAVRAARNAIIRDLSINKIKFDRNSVLAELPRLLKSSLERCGLAPNTIEAAYIRSLMSQPCALDDLIQWSRERVEPNVLAARPVVL</sequence>
<name>A0A3M4WCP6_PSECI</name>
<evidence type="ECO:0000313" key="2">
    <source>
        <dbReference type="Proteomes" id="UP000278332"/>
    </source>
</evidence>
<evidence type="ECO:0008006" key="3">
    <source>
        <dbReference type="Google" id="ProtNLM"/>
    </source>
</evidence>
<dbReference type="Proteomes" id="UP000278332">
    <property type="component" value="Unassembled WGS sequence"/>
</dbReference>
<dbReference type="EMBL" id="RBRY01000029">
    <property type="protein sequence ID" value="RMR61870.1"/>
    <property type="molecule type" value="Genomic_DNA"/>
</dbReference>